<protein>
    <recommendedName>
        <fullName evidence="1">MATH domain-containing protein</fullName>
    </recommendedName>
</protein>
<proteinExistence type="predicted"/>
<dbReference type="AlphaFoldDB" id="A0AAE0E990"/>
<accession>A0AAE0E990</accession>
<dbReference type="InterPro" id="IPR002083">
    <property type="entry name" value="MATH/TRAF_dom"/>
</dbReference>
<evidence type="ECO:0000313" key="2">
    <source>
        <dbReference type="EMBL" id="KAK3219262.1"/>
    </source>
</evidence>
<feature type="domain" description="MATH" evidence="1">
    <location>
        <begin position="6"/>
        <end position="147"/>
    </location>
</feature>
<feature type="domain" description="MATH" evidence="1">
    <location>
        <begin position="261"/>
        <end position="400"/>
    </location>
</feature>
<keyword evidence="3" id="KW-1185">Reference proteome</keyword>
<sequence length="557" mass="63928">MDMGKDMNLVFLMLKVTNGMSKRSYKKKFLPNIAHIINRCVGVRKLILYPQGDKTCEGKGSISINVAIDESNYFPNNNWIVCAYLKFFVLNQKTKKYLTIQEAKGALKHFDNLRTEHGCAQLISLDELNDPSNGYLVNDCYVFGVEVFVIQPSSGNEEILTMVKEPNGGTYTWPIKNFSKLNDSLEYSNEFTVGGRKWTLKLFSKGIKSDMRKSLSLYVWLSDWKSVIPKRKVYAEYKLRVVDHSRVEKQEILRDERDFGPAHFALKIESYSLLSNAPLGHGKRYESGIFYVEGYKWKLILYPQGDKTCEGKGSISLNVAIDESNSFPNNNWIVCAYLKFFILNQKTKKYLTIQEAKGALKHFDNLRTEHGCAQLISLDELNDPSSGYLVNDCYVFGVEVFVIQPSSGNEEALTMVKEPNGGTYTWSIENFSKLNDNLQYSNEFTVGGRKWNLNLFTKGIKSDMGKSLSLYLWLSDWKNVIPERKVYVEYKLRVVDQSRVEKVEKQVSHWFDSNQDCGFSDFISIKELHESNKGYLNDDTLILEVEFDVISVTKVRP</sequence>
<dbReference type="CDD" id="cd00121">
    <property type="entry name" value="MATH"/>
    <property type="match status" value="4"/>
</dbReference>
<dbReference type="Pfam" id="PF22486">
    <property type="entry name" value="MATH_2"/>
    <property type="match status" value="4"/>
</dbReference>
<dbReference type="Proteomes" id="UP001281410">
    <property type="component" value="Unassembled WGS sequence"/>
</dbReference>
<dbReference type="SMART" id="SM00061">
    <property type="entry name" value="MATH"/>
    <property type="match status" value="2"/>
</dbReference>
<dbReference type="SUPFAM" id="SSF49599">
    <property type="entry name" value="TRAF domain-like"/>
    <property type="match status" value="4"/>
</dbReference>
<evidence type="ECO:0000313" key="3">
    <source>
        <dbReference type="Proteomes" id="UP001281410"/>
    </source>
</evidence>
<gene>
    <name evidence="2" type="ORF">Dsin_013232</name>
</gene>
<evidence type="ECO:0000259" key="1">
    <source>
        <dbReference type="PROSITE" id="PS50144"/>
    </source>
</evidence>
<reference evidence="2" key="1">
    <citation type="journal article" date="2023" name="Plant J.">
        <title>Genome sequences and population genomics provide insights into the demographic history, inbreeding, and mutation load of two 'living fossil' tree species of Dipteronia.</title>
        <authorList>
            <person name="Feng Y."/>
            <person name="Comes H.P."/>
            <person name="Chen J."/>
            <person name="Zhu S."/>
            <person name="Lu R."/>
            <person name="Zhang X."/>
            <person name="Li P."/>
            <person name="Qiu J."/>
            <person name="Olsen K.M."/>
            <person name="Qiu Y."/>
        </authorList>
    </citation>
    <scope>NUCLEOTIDE SEQUENCE</scope>
    <source>
        <strain evidence="2">NBL</strain>
    </source>
</reference>
<dbReference type="EMBL" id="JANJYJ010000004">
    <property type="protein sequence ID" value="KAK3219262.1"/>
    <property type="molecule type" value="Genomic_DNA"/>
</dbReference>
<feature type="domain" description="MATH" evidence="1">
    <location>
        <begin position="168"/>
        <end position="243"/>
    </location>
</feature>
<dbReference type="InterPro" id="IPR008974">
    <property type="entry name" value="TRAF-like"/>
</dbReference>
<dbReference type="Gene3D" id="2.60.210.10">
    <property type="entry name" value="Apoptosis, Tumor Necrosis Factor Receptor Associated Protein 2, Chain A"/>
    <property type="match status" value="4"/>
</dbReference>
<feature type="domain" description="MATH" evidence="1">
    <location>
        <begin position="421"/>
        <end position="547"/>
    </location>
</feature>
<organism evidence="2 3">
    <name type="scientific">Dipteronia sinensis</name>
    <dbReference type="NCBI Taxonomy" id="43782"/>
    <lineage>
        <taxon>Eukaryota</taxon>
        <taxon>Viridiplantae</taxon>
        <taxon>Streptophyta</taxon>
        <taxon>Embryophyta</taxon>
        <taxon>Tracheophyta</taxon>
        <taxon>Spermatophyta</taxon>
        <taxon>Magnoliopsida</taxon>
        <taxon>eudicotyledons</taxon>
        <taxon>Gunneridae</taxon>
        <taxon>Pentapetalae</taxon>
        <taxon>rosids</taxon>
        <taxon>malvids</taxon>
        <taxon>Sapindales</taxon>
        <taxon>Sapindaceae</taxon>
        <taxon>Hippocastanoideae</taxon>
        <taxon>Acereae</taxon>
        <taxon>Dipteronia</taxon>
    </lineage>
</organism>
<dbReference type="PANTHER" id="PTHR46162">
    <property type="entry name" value="TRAF-LIKE FAMILY PROTEIN"/>
    <property type="match status" value="1"/>
</dbReference>
<comment type="caution">
    <text evidence="2">The sequence shown here is derived from an EMBL/GenBank/DDBJ whole genome shotgun (WGS) entry which is preliminary data.</text>
</comment>
<name>A0AAE0E990_9ROSI</name>
<dbReference type="PROSITE" id="PS50144">
    <property type="entry name" value="MATH"/>
    <property type="match status" value="4"/>
</dbReference>
<dbReference type="PANTHER" id="PTHR46162:SF40">
    <property type="entry name" value="TRAF-LIKE FAMILY PROTEIN"/>
    <property type="match status" value="1"/>
</dbReference>